<keyword evidence="2" id="KW-0067">ATP-binding</keyword>
<dbReference type="FunFam" id="3.30.1490.20:FF:000020">
    <property type="entry name" value="Protein lysine acetyltransferase"/>
    <property type="match status" value="1"/>
</dbReference>
<dbReference type="GO" id="GO:0016747">
    <property type="term" value="F:acyltransferase activity, transferring groups other than amino-acyl groups"/>
    <property type="evidence" value="ECO:0007669"/>
    <property type="project" value="InterPro"/>
</dbReference>
<comment type="similarity">
    <text evidence="1">In the N-terminal section; belongs to the acetate CoA ligase alpha subunit family.</text>
</comment>
<evidence type="ECO:0000313" key="5">
    <source>
        <dbReference type="EMBL" id="OAT78010.1"/>
    </source>
</evidence>
<keyword evidence="5" id="KW-0808">Transferase</keyword>
<accession>A0A1B7L6W2</accession>
<gene>
    <name evidence="5" type="ORF">A9B99_19225</name>
</gene>
<dbReference type="Gene3D" id="3.40.50.720">
    <property type="entry name" value="NAD(P)-binding Rossmann-like Domain"/>
    <property type="match status" value="1"/>
</dbReference>
<keyword evidence="2" id="KW-0547">Nucleotide-binding</keyword>
<dbReference type="RefSeq" id="WP_064596080.1">
    <property type="nucleotide sequence ID" value="NZ_CP134782.1"/>
</dbReference>
<dbReference type="InterPro" id="IPR013815">
    <property type="entry name" value="ATP_grasp_subdomain_1"/>
</dbReference>
<evidence type="ECO:0000313" key="6">
    <source>
        <dbReference type="Proteomes" id="UP000078225"/>
    </source>
</evidence>
<keyword evidence="6" id="KW-1185">Reference proteome</keyword>
<dbReference type="Gene3D" id="3.40.630.30">
    <property type="match status" value="1"/>
</dbReference>
<feature type="domain" description="ATP-grasp" evidence="3">
    <location>
        <begin position="487"/>
        <end position="523"/>
    </location>
</feature>
<dbReference type="Pfam" id="PF13607">
    <property type="entry name" value="Succ_CoA_lig"/>
    <property type="match status" value="1"/>
</dbReference>
<dbReference type="EMBL" id="LYRP01000003">
    <property type="protein sequence ID" value="OAT78010.1"/>
    <property type="molecule type" value="Genomic_DNA"/>
</dbReference>
<dbReference type="PANTHER" id="PTHR42793:SF1">
    <property type="entry name" value="PEPTIDYL-LYSINE N-ACETYLTRANSFERASE PATZ"/>
    <property type="match status" value="1"/>
</dbReference>
<organism evidence="5 6">
    <name type="scientific">Mangrovibacter phragmitis</name>
    <dbReference type="NCBI Taxonomy" id="1691903"/>
    <lineage>
        <taxon>Bacteria</taxon>
        <taxon>Pseudomonadati</taxon>
        <taxon>Pseudomonadota</taxon>
        <taxon>Gammaproteobacteria</taxon>
        <taxon>Enterobacterales</taxon>
        <taxon>Enterobacteriaceae</taxon>
        <taxon>Mangrovibacter</taxon>
    </lineage>
</organism>
<proteinExistence type="inferred from homology"/>
<dbReference type="PROSITE" id="PS51186">
    <property type="entry name" value="GNAT"/>
    <property type="match status" value="1"/>
</dbReference>
<dbReference type="Gene3D" id="3.40.50.261">
    <property type="entry name" value="Succinyl-CoA synthetase domains"/>
    <property type="match status" value="2"/>
</dbReference>
<dbReference type="Pfam" id="PF00583">
    <property type="entry name" value="Acetyltransf_1"/>
    <property type="match status" value="1"/>
</dbReference>
<name>A0A1B7L6W2_9ENTR</name>
<dbReference type="Proteomes" id="UP000078225">
    <property type="component" value="Unassembled WGS sequence"/>
</dbReference>
<evidence type="ECO:0000256" key="2">
    <source>
        <dbReference type="PROSITE-ProRule" id="PRU00409"/>
    </source>
</evidence>
<evidence type="ECO:0000259" key="4">
    <source>
        <dbReference type="PROSITE" id="PS51186"/>
    </source>
</evidence>
<dbReference type="SUPFAM" id="SSF51735">
    <property type="entry name" value="NAD(P)-binding Rossmann-fold domains"/>
    <property type="match status" value="1"/>
</dbReference>
<dbReference type="Gene3D" id="3.30.1490.20">
    <property type="entry name" value="ATP-grasp fold, A domain"/>
    <property type="match status" value="1"/>
</dbReference>
<dbReference type="STRING" id="1691903.A9B99_19225"/>
<dbReference type="SUPFAM" id="SSF52210">
    <property type="entry name" value="Succinyl-CoA synthetase domains"/>
    <property type="match status" value="2"/>
</dbReference>
<dbReference type="InterPro" id="IPR016102">
    <property type="entry name" value="Succinyl-CoA_synth-like"/>
</dbReference>
<dbReference type="CDD" id="cd04301">
    <property type="entry name" value="NAT_SF"/>
    <property type="match status" value="1"/>
</dbReference>
<dbReference type="Gene3D" id="3.30.470.20">
    <property type="entry name" value="ATP-grasp fold, B domain"/>
    <property type="match status" value="1"/>
</dbReference>
<evidence type="ECO:0000256" key="1">
    <source>
        <dbReference type="ARBA" id="ARBA00060888"/>
    </source>
</evidence>
<dbReference type="InterPro" id="IPR003781">
    <property type="entry name" value="CoA-bd"/>
</dbReference>
<dbReference type="OrthoDB" id="9807426at2"/>
<dbReference type="Pfam" id="PF13380">
    <property type="entry name" value="CoA_binding_2"/>
    <property type="match status" value="1"/>
</dbReference>
<dbReference type="InterPro" id="IPR016181">
    <property type="entry name" value="Acyl_CoA_acyltransferase"/>
</dbReference>
<dbReference type="GO" id="GO:0005524">
    <property type="term" value="F:ATP binding"/>
    <property type="evidence" value="ECO:0007669"/>
    <property type="project" value="UniProtKB-UniRule"/>
</dbReference>
<comment type="caution">
    <text evidence="5">The sequence shown here is derived from an EMBL/GenBank/DDBJ whole genome shotgun (WGS) entry which is preliminary data.</text>
</comment>
<dbReference type="Pfam" id="PF13549">
    <property type="entry name" value="ATP-grasp_5"/>
    <property type="match status" value="1"/>
</dbReference>
<dbReference type="GO" id="GO:0046872">
    <property type="term" value="F:metal ion binding"/>
    <property type="evidence" value="ECO:0007669"/>
    <property type="project" value="InterPro"/>
</dbReference>
<dbReference type="SUPFAM" id="SSF56059">
    <property type="entry name" value="Glutathione synthetase ATP-binding domain-like"/>
    <property type="match status" value="1"/>
</dbReference>
<dbReference type="InterPro" id="IPR036291">
    <property type="entry name" value="NAD(P)-bd_dom_sf"/>
</dbReference>
<dbReference type="SMART" id="SM00881">
    <property type="entry name" value="CoA_binding"/>
    <property type="match status" value="1"/>
</dbReference>
<reference evidence="6" key="1">
    <citation type="submission" date="2016-05" db="EMBL/GenBank/DDBJ databases">
        <authorList>
            <person name="Behera P."/>
            <person name="Vaishampayan P."/>
            <person name="Singh N."/>
            <person name="Raina V."/>
            <person name="Suar M."/>
            <person name="Pattnaik A."/>
            <person name="Rastogi G."/>
        </authorList>
    </citation>
    <scope>NUCLEOTIDE SEQUENCE [LARGE SCALE GENOMIC DNA]</scope>
    <source>
        <strain evidence="6">MP23</strain>
    </source>
</reference>
<dbReference type="PANTHER" id="PTHR42793">
    <property type="entry name" value="COA BINDING DOMAIN CONTAINING PROTEIN"/>
    <property type="match status" value="1"/>
</dbReference>
<protein>
    <submittedName>
        <fullName evidence="5">Protein acetyltransferase</fullName>
    </submittedName>
</protein>
<dbReference type="InterPro" id="IPR032875">
    <property type="entry name" value="Succ_CoA_lig_flav_dom"/>
</dbReference>
<dbReference type="SUPFAM" id="SSF55729">
    <property type="entry name" value="Acyl-CoA N-acyltransferases (Nat)"/>
    <property type="match status" value="1"/>
</dbReference>
<feature type="domain" description="N-acetyltransferase" evidence="4">
    <location>
        <begin position="741"/>
        <end position="881"/>
    </location>
</feature>
<sequence length="886" mass="97419">MSQRGLEALLRPASIAVIGASMKPGRAGFLMMQNLLAGGFKGPVLPVTPAWKAVCGVLAWPEVSALPFSPDLAVLCTHAKRNIELLTALGKKGCKTCIVLSSPPEQQAELLSCAQQWQMRILGPNSLGLLAPWQGLNASFSPVPIRKGKLAFISQSAAVSNTILDWAQQREMGFSYFVALGDSLDISVDELLDFLARDSKTSAILLYLEHLSDARRFVSAGRSASRNKPVVVIKSGRSEQAWKLLKTHGGLDIAWDAAIQRAGMLRVQDTHDLFSAVETLSHMRPLKGEKIMIMSNGAAPAALAIDALWLRNGKLSELTEETCRQLAKLLPASVEASNPLDLRDDATPEHYCQALSCMLDDSNIDTLLIIHAPSAAAPATECAQAIIQQLKQHPRGRRLTILTNWCGEHSSIEARRLFSDAAIPTYRTPEGAITAFMHMVEYRRNQKQLRETPALPANLQQNTTEAHRRLQQALEQGVTTLDTHEVRPILEAYGLKTLPTWIAGDSAEAVHIAEQIGYPVALKLRSPDIPHKSEVQGVMLYLRTPAEVEHAAEAIIDRVRLTWPQASIHGLLVQSMANRAGAQELRIQVDNDPLFGPLIMLGEGGRDWQPDKQAVVALPPLNMNLARYLIIQAIKLGKIRGQSALSPLDITGLSHILVQVSNLIIDCPEISKLDIHPLLVSGSDFSLLDVTLQLVPQENTVQRQLVIRPYPHEFEEQVVLKSGASCLFRPILPEDEPLLQLFISQVTKEDLYYRYFSEINEFTHDDLANMTQIDYDREMAFVAVRSTPGGDEIIGVSRAISDPDNVDAEFAVLVRSDLKGLGLGRKLMEKLINYTREHGLNNLNGITMPGNQGMITLAKKLGFHIETMLEDGIVSLSLPLSTESEL</sequence>
<dbReference type="AlphaFoldDB" id="A0A1B7L6W2"/>
<dbReference type="InterPro" id="IPR000182">
    <property type="entry name" value="GNAT_dom"/>
</dbReference>
<dbReference type="InterPro" id="IPR011761">
    <property type="entry name" value="ATP-grasp"/>
</dbReference>
<dbReference type="PROSITE" id="PS50975">
    <property type="entry name" value="ATP_GRASP"/>
    <property type="match status" value="1"/>
</dbReference>
<evidence type="ECO:0000259" key="3">
    <source>
        <dbReference type="PROSITE" id="PS50975"/>
    </source>
</evidence>